<dbReference type="InterPro" id="IPR050443">
    <property type="entry name" value="RbsD/FucU_mutarotase"/>
</dbReference>
<dbReference type="Gene3D" id="3.40.1650.10">
    <property type="entry name" value="RbsD-like domain"/>
    <property type="match status" value="1"/>
</dbReference>
<dbReference type="GO" id="GO:0062193">
    <property type="term" value="F:D-ribose pyranase activity"/>
    <property type="evidence" value="ECO:0007669"/>
    <property type="project" value="UniProtKB-EC"/>
</dbReference>
<dbReference type="GO" id="GO:0036373">
    <property type="term" value="F:L-fucose mutarotase activity"/>
    <property type="evidence" value="ECO:0007669"/>
    <property type="project" value="UniProtKB-EC"/>
</dbReference>
<dbReference type="InterPro" id="IPR007721">
    <property type="entry name" value="RbsD_FucU"/>
</dbReference>
<keyword evidence="2" id="KW-0413">Isomerase</keyword>
<dbReference type="AlphaFoldDB" id="A0A4R3K8E2"/>
<evidence type="ECO:0000313" key="4">
    <source>
        <dbReference type="EMBL" id="TCS79190.1"/>
    </source>
</evidence>
<dbReference type="GO" id="GO:0006004">
    <property type="term" value="P:fucose metabolic process"/>
    <property type="evidence" value="ECO:0007669"/>
    <property type="project" value="TreeGrafter"/>
</dbReference>
<name>A0A4R3K8E2_9FIRM</name>
<dbReference type="Pfam" id="PF05025">
    <property type="entry name" value="RbsD_FucU"/>
    <property type="match status" value="1"/>
</dbReference>
<dbReference type="GO" id="GO:0042806">
    <property type="term" value="F:fucose binding"/>
    <property type="evidence" value="ECO:0007669"/>
    <property type="project" value="TreeGrafter"/>
</dbReference>
<comment type="catalytic activity">
    <reaction evidence="1">
        <text>beta-D-ribopyranose = beta-D-ribofuranose</text>
        <dbReference type="Rhea" id="RHEA:25432"/>
        <dbReference type="ChEBI" id="CHEBI:27476"/>
        <dbReference type="ChEBI" id="CHEBI:47002"/>
        <dbReference type="EC" id="5.4.99.62"/>
    </reaction>
</comment>
<gene>
    <name evidence="4" type="ORF">EDD59_109124</name>
</gene>
<accession>A0A4R3K8E2</accession>
<sequence>MLKGIPEIIGSDLLKALADMGHGDILVVADHFYPPYSKSPNAVSVQAKGNTAPEMIDAILKLMPLDVEYCKTPLEYMVPDTDAGITMEQCDTWDEAIAAAEENGYKANCAGPIERTKFYEKAGRAVLTICTSETRPYGCFILQKGVM</sequence>
<evidence type="ECO:0000256" key="3">
    <source>
        <dbReference type="ARBA" id="ARBA00036324"/>
    </source>
</evidence>
<dbReference type="InterPro" id="IPR023750">
    <property type="entry name" value="RbsD-like_sf"/>
</dbReference>
<evidence type="ECO:0000313" key="5">
    <source>
        <dbReference type="Proteomes" id="UP000295726"/>
    </source>
</evidence>
<dbReference type="PANTHER" id="PTHR31690">
    <property type="entry name" value="FUCOSE MUTAROTASE"/>
    <property type="match status" value="1"/>
</dbReference>
<dbReference type="RefSeq" id="WP_132380853.1">
    <property type="nucleotide sequence ID" value="NZ_DAIRMY010000024.1"/>
</dbReference>
<organism evidence="4 5">
    <name type="scientific">Muricomes intestini</name>
    <dbReference type="NCBI Taxonomy" id="1796634"/>
    <lineage>
        <taxon>Bacteria</taxon>
        <taxon>Bacillati</taxon>
        <taxon>Bacillota</taxon>
        <taxon>Clostridia</taxon>
        <taxon>Lachnospirales</taxon>
        <taxon>Lachnospiraceae</taxon>
        <taxon>Muricomes</taxon>
    </lineage>
</organism>
<proteinExistence type="predicted"/>
<dbReference type="EMBL" id="SLZZ01000009">
    <property type="protein sequence ID" value="TCS79190.1"/>
    <property type="molecule type" value="Genomic_DNA"/>
</dbReference>
<keyword evidence="5" id="KW-1185">Reference proteome</keyword>
<protein>
    <submittedName>
        <fullName evidence="4">L-fucose mutarotase</fullName>
    </submittedName>
</protein>
<dbReference type="OrthoDB" id="9805009at2"/>
<dbReference type="SUPFAM" id="SSF102546">
    <property type="entry name" value="RbsD-like"/>
    <property type="match status" value="1"/>
</dbReference>
<evidence type="ECO:0000256" key="1">
    <source>
        <dbReference type="ARBA" id="ARBA00000223"/>
    </source>
</evidence>
<comment type="caution">
    <text evidence="4">The sequence shown here is derived from an EMBL/GenBank/DDBJ whole genome shotgun (WGS) entry which is preliminary data.</text>
</comment>
<dbReference type="Proteomes" id="UP000295726">
    <property type="component" value="Unassembled WGS sequence"/>
</dbReference>
<evidence type="ECO:0000256" key="2">
    <source>
        <dbReference type="ARBA" id="ARBA00023235"/>
    </source>
</evidence>
<reference evidence="4 5" key="1">
    <citation type="submission" date="2019-03" db="EMBL/GenBank/DDBJ databases">
        <title>Genomic Encyclopedia of Type Strains, Phase IV (KMG-IV): sequencing the most valuable type-strain genomes for metagenomic binning, comparative biology and taxonomic classification.</title>
        <authorList>
            <person name="Goeker M."/>
        </authorList>
    </citation>
    <scope>NUCLEOTIDE SEQUENCE [LARGE SCALE GENOMIC DNA]</scope>
    <source>
        <strain evidence="4 5">DSM 29489</strain>
    </source>
</reference>
<dbReference type="PANTHER" id="PTHR31690:SF4">
    <property type="entry name" value="FUCOSE MUTAROTASE"/>
    <property type="match status" value="1"/>
</dbReference>
<comment type="catalytic activity">
    <reaction evidence="3">
        <text>alpha-L-fucose = beta-L-fucose</text>
        <dbReference type="Rhea" id="RHEA:25580"/>
        <dbReference type="ChEBI" id="CHEBI:42548"/>
        <dbReference type="ChEBI" id="CHEBI:42589"/>
        <dbReference type="EC" id="5.1.3.29"/>
    </reaction>
</comment>